<dbReference type="SUPFAM" id="SSF54593">
    <property type="entry name" value="Glyoxalase/Bleomycin resistance protein/Dihydroxybiphenyl dioxygenase"/>
    <property type="match status" value="1"/>
</dbReference>
<feature type="domain" description="VOC" evidence="1">
    <location>
        <begin position="8"/>
        <end position="134"/>
    </location>
</feature>
<keyword evidence="2" id="KW-0223">Dioxygenase</keyword>
<dbReference type="EMBL" id="CABVII010000001">
    <property type="protein sequence ID" value="VVO46272.1"/>
    <property type="molecule type" value="Genomic_DNA"/>
</dbReference>
<dbReference type="OrthoDB" id="9812656at2"/>
<dbReference type="Pfam" id="PF00903">
    <property type="entry name" value="Glyoxalase"/>
    <property type="match status" value="1"/>
</dbReference>
<evidence type="ECO:0000313" key="2">
    <source>
        <dbReference type="EMBL" id="VVO46272.1"/>
    </source>
</evidence>
<organism evidence="2 3">
    <name type="scientific">Pseudomonas fluorescens</name>
    <dbReference type="NCBI Taxonomy" id="294"/>
    <lineage>
        <taxon>Bacteria</taxon>
        <taxon>Pseudomonadati</taxon>
        <taxon>Pseudomonadota</taxon>
        <taxon>Gammaproteobacteria</taxon>
        <taxon>Pseudomonadales</taxon>
        <taxon>Pseudomonadaceae</taxon>
        <taxon>Pseudomonas</taxon>
    </lineage>
</organism>
<protein>
    <submittedName>
        <fullName evidence="2">Catechol-2,3-dioxygenase</fullName>
        <ecNumber evidence="2">1.13.11.2</ecNumber>
    </submittedName>
</protein>
<proteinExistence type="predicted"/>
<dbReference type="InterPro" id="IPR050383">
    <property type="entry name" value="GlyoxalaseI/FosfomycinResist"/>
</dbReference>
<dbReference type="Gene3D" id="3.10.180.10">
    <property type="entry name" value="2,3-Dihydroxybiphenyl 1,2-Dioxygenase, domain 1"/>
    <property type="match status" value="1"/>
</dbReference>
<evidence type="ECO:0000259" key="1">
    <source>
        <dbReference type="PROSITE" id="PS51819"/>
    </source>
</evidence>
<dbReference type="EC" id="1.13.11.2" evidence="2"/>
<dbReference type="InterPro" id="IPR029068">
    <property type="entry name" value="Glyas_Bleomycin-R_OHBP_Dase"/>
</dbReference>
<dbReference type="InterPro" id="IPR037523">
    <property type="entry name" value="VOC_core"/>
</dbReference>
<keyword evidence="2" id="KW-0560">Oxidoreductase</keyword>
<name>A0A5E7G662_PSEFL</name>
<dbReference type="InterPro" id="IPR004360">
    <property type="entry name" value="Glyas_Fos-R_dOase_dom"/>
</dbReference>
<dbReference type="PANTHER" id="PTHR21366">
    <property type="entry name" value="GLYOXALASE FAMILY PROTEIN"/>
    <property type="match status" value="1"/>
</dbReference>
<dbReference type="PANTHER" id="PTHR21366:SF14">
    <property type="entry name" value="GLYOXALASE DOMAIN-CONTAINING PROTEIN 5"/>
    <property type="match status" value="1"/>
</dbReference>
<sequence>MSIFKVQHIDHVVLRVKDMERSLEFYIEVLGCLVKKRNDQYAMIHLAAGSSMIDLVDIDGPLGAMGGGAPGKERRNVDHFCLRVEPFDETAILAHLQNHGIAADKAVTRYGAEGVGPSIYCFDPDGNQVELKGPAQAETM</sequence>
<dbReference type="PROSITE" id="PS51819">
    <property type="entry name" value="VOC"/>
    <property type="match status" value="1"/>
</dbReference>
<dbReference type="Proteomes" id="UP000385207">
    <property type="component" value="Unassembled WGS sequence"/>
</dbReference>
<dbReference type="AlphaFoldDB" id="A0A5E7G662"/>
<dbReference type="GO" id="GO:0018577">
    <property type="term" value="F:catechol 2,3-dioxygenase activity"/>
    <property type="evidence" value="ECO:0007669"/>
    <property type="project" value="UniProtKB-EC"/>
</dbReference>
<evidence type="ECO:0000313" key="3">
    <source>
        <dbReference type="Proteomes" id="UP000385207"/>
    </source>
</evidence>
<gene>
    <name evidence="2" type="primary">catE</name>
    <name evidence="2" type="ORF">PS862_00061</name>
</gene>
<reference evidence="2 3" key="1">
    <citation type="submission" date="2019-09" db="EMBL/GenBank/DDBJ databases">
        <authorList>
            <person name="Chandra G."/>
            <person name="Truman W A."/>
        </authorList>
    </citation>
    <scope>NUCLEOTIDE SEQUENCE [LARGE SCALE GENOMIC DNA]</scope>
    <source>
        <strain evidence="2">PS862</strain>
    </source>
</reference>
<accession>A0A5E7G662</accession>
<dbReference type="RefSeq" id="WP_150782928.1">
    <property type="nucleotide sequence ID" value="NZ_CABVII010000001.1"/>
</dbReference>